<dbReference type="Gene3D" id="3.30.465.10">
    <property type="match status" value="2"/>
</dbReference>
<dbReference type="Proteomes" id="UP000253383">
    <property type="component" value="Unassembled WGS sequence"/>
</dbReference>
<comment type="caution">
    <text evidence="3">The sequence shown here is derived from an EMBL/GenBank/DDBJ whole genome shotgun (WGS) entry which is preliminary data.</text>
</comment>
<keyword evidence="4" id="KW-1185">Reference proteome</keyword>
<dbReference type="PANTHER" id="PTHR42659">
    <property type="entry name" value="XANTHINE DEHYDROGENASE SUBUNIT C-RELATED"/>
    <property type="match status" value="1"/>
</dbReference>
<keyword evidence="1" id="KW-0274">FAD</keyword>
<gene>
    <name evidence="3" type="ORF">DUE52_04990</name>
</gene>
<dbReference type="InterPro" id="IPR002346">
    <property type="entry name" value="Mopterin_DH_FAD-bd"/>
</dbReference>
<name>A0A368JWA3_9BACT</name>
<dbReference type="Pfam" id="PF00941">
    <property type="entry name" value="FAD_binding_5"/>
    <property type="match status" value="1"/>
</dbReference>
<dbReference type="SUPFAM" id="SSF55447">
    <property type="entry name" value="CO dehydrogenase flavoprotein C-terminal domain-like"/>
    <property type="match status" value="1"/>
</dbReference>
<dbReference type="SUPFAM" id="SSF56176">
    <property type="entry name" value="FAD-binding/transporter-associated domain-like"/>
    <property type="match status" value="1"/>
</dbReference>
<evidence type="ECO:0000313" key="4">
    <source>
        <dbReference type="Proteomes" id="UP000253383"/>
    </source>
</evidence>
<dbReference type="EMBL" id="QOWE01000003">
    <property type="protein sequence ID" value="RCR70944.1"/>
    <property type="molecule type" value="Genomic_DNA"/>
</dbReference>
<dbReference type="InterPro" id="IPR036683">
    <property type="entry name" value="CO_DH_flav_C_dom_sf"/>
</dbReference>
<dbReference type="Gene3D" id="3.30.390.50">
    <property type="entry name" value="CO dehydrogenase flavoprotein, C-terminal domain"/>
    <property type="match status" value="1"/>
</dbReference>
<evidence type="ECO:0000313" key="3">
    <source>
        <dbReference type="EMBL" id="RCR70944.1"/>
    </source>
</evidence>
<evidence type="ECO:0000259" key="2">
    <source>
        <dbReference type="PROSITE" id="PS51387"/>
    </source>
</evidence>
<dbReference type="SMART" id="SM01092">
    <property type="entry name" value="CO_deh_flav_C"/>
    <property type="match status" value="1"/>
</dbReference>
<dbReference type="PANTHER" id="PTHR42659:SF1">
    <property type="entry name" value="OXIDOREDUCTASE"/>
    <property type="match status" value="1"/>
</dbReference>
<protein>
    <submittedName>
        <fullName evidence="3">Xanthine dehydrogenase family protein subunit M</fullName>
    </submittedName>
</protein>
<evidence type="ECO:0000256" key="1">
    <source>
        <dbReference type="ARBA" id="ARBA00022827"/>
    </source>
</evidence>
<dbReference type="InterPro" id="IPR005107">
    <property type="entry name" value="CO_DH_flav_C"/>
</dbReference>
<dbReference type="InterPro" id="IPR051312">
    <property type="entry name" value="Diverse_Substr_Oxidored"/>
</dbReference>
<accession>A0A368JWA3</accession>
<dbReference type="GO" id="GO:0071949">
    <property type="term" value="F:FAD binding"/>
    <property type="evidence" value="ECO:0007669"/>
    <property type="project" value="InterPro"/>
</dbReference>
<proteinExistence type="predicted"/>
<reference evidence="3 4" key="1">
    <citation type="submission" date="2018-07" db="EMBL/GenBank/DDBJ databases">
        <title>Genome analysis of Larkinella rosea.</title>
        <authorList>
            <person name="Zhou Z."/>
            <person name="Wang G."/>
        </authorList>
    </citation>
    <scope>NUCLEOTIDE SEQUENCE [LARGE SCALE GENOMIC DNA]</scope>
    <source>
        <strain evidence="4">zzj9</strain>
    </source>
</reference>
<dbReference type="InterPro" id="IPR036318">
    <property type="entry name" value="FAD-bd_PCMH-like_sf"/>
</dbReference>
<sequence length="332" mass="36152">MKAFEYVRPSTIREAIELVATNPKAQFIAGGTNLIDLMKHGIAAPEKLVDINHLPLKKIEKRDDFLRIGALVLNSEVASHKRVLASHPLLAQALNAGASGQLRNMATVGGNLLQRTRCPYFYDRAFPCNKRIPGSGCGALGGINRMHAIFGVPEKPDPKSCIAVHPSDLSVALSALEATVLVQGHRGERQIPMADFYRLPNNRPEQDTTLSNGELITAVEIPDAVFQKHVHYLKVRDRASYAFALVSVAAALDIDQNRIKTARLSMGGVAHKPWRLFDAEKMLTGQAVSETVFRQAAEAAMQGARAFEHNAYKLRVAPNAIVQALKLAAGLS</sequence>
<dbReference type="AlphaFoldDB" id="A0A368JWA3"/>
<dbReference type="InterPro" id="IPR016169">
    <property type="entry name" value="FAD-bd_PCMH_sub2"/>
</dbReference>
<dbReference type="OrthoDB" id="9814706at2"/>
<dbReference type="InterPro" id="IPR016167">
    <property type="entry name" value="FAD-bd_PCMH_sub1"/>
</dbReference>
<keyword evidence="1" id="KW-0285">Flavoprotein</keyword>
<dbReference type="GO" id="GO:0016491">
    <property type="term" value="F:oxidoreductase activity"/>
    <property type="evidence" value="ECO:0007669"/>
    <property type="project" value="InterPro"/>
</dbReference>
<feature type="domain" description="FAD-binding PCMH-type" evidence="2">
    <location>
        <begin position="1"/>
        <end position="226"/>
    </location>
</feature>
<organism evidence="3 4">
    <name type="scientific">Larkinella punicea</name>
    <dbReference type="NCBI Taxonomy" id="2315727"/>
    <lineage>
        <taxon>Bacteria</taxon>
        <taxon>Pseudomonadati</taxon>
        <taxon>Bacteroidota</taxon>
        <taxon>Cytophagia</taxon>
        <taxon>Cytophagales</taxon>
        <taxon>Spirosomataceae</taxon>
        <taxon>Larkinella</taxon>
    </lineage>
</organism>
<dbReference type="Pfam" id="PF03450">
    <property type="entry name" value="CO_deh_flav_C"/>
    <property type="match status" value="1"/>
</dbReference>
<dbReference type="InterPro" id="IPR016166">
    <property type="entry name" value="FAD-bd_PCMH"/>
</dbReference>
<dbReference type="RefSeq" id="WP_114404858.1">
    <property type="nucleotide sequence ID" value="NZ_QOWE01000003.1"/>
</dbReference>
<dbReference type="Gene3D" id="3.30.43.10">
    <property type="entry name" value="Uridine Diphospho-n-acetylenolpyruvylglucosamine Reductase, domain 2"/>
    <property type="match status" value="1"/>
</dbReference>
<dbReference type="PROSITE" id="PS51387">
    <property type="entry name" value="FAD_PCMH"/>
    <property type="match status" value="1"/>
</dbReference>